<accession>A0ABR3GP58</accession>
<feature type="region of interest" description="Disordered" evidence="1">
    <location>
        <begin position="224"/>
        <end position="261"/>
    </location>
</feature>
<protein>
    <submittedName>
        <fullName evidence="2">Uncharacterized protein</fullName>
    </submittedName>
</protein>
<feature type="region of interest" description="Disordered" evidence="1">
    <location>
        <begin position="291"/>
        <end position="359"/>
    </location>
</feature>
<feature type="region of interest" description="Disordered" evidence="1">
    <location>
        <begin position="1"/>
        <end position="22"/>
    </location>
</feature>
<proteinExistence type="predicted"/>
<evidence type="ECO:0000256" key="1">
    <source>
        <dbReference type="SAM" id="MobiDB-lite"/>
    </source>
</evidence>
<feature type="region of interest" description="Disordered" evidence="1">
    <location>
        <begin position="385"/>
        <end position="453"/>
    </location>
</feature>
<reference evidence="2 3" key="1">
    <citation type="submission" date="2024-02" db="EMBL/GenBank/DDBJ databases">
        <title>Discinaceae phylogenomics.</title>
        <authorList>
            <person name="Dirks A.C."/>
            <person name="James T.Y."/>
        </authorList>
    </citation>
    <scope>NUCLEOTIDE SEQUENCE [LARGE SCALE GENOMIC DNA]</scope>
    <source>
        <strain evidence="2 3">ACD0624</strain>
    </source>
</reference>
<evidence type="ECO:0000313" key="3">
    <source>
        <dbReference type="Proteomes" id="UP001447188"/>
    </source>
</evidence>
<dbReference type="EMBL" id="JBBBZM010000032">
    <property type="protein sequence ID" value="KAL0637668.1"/>
    <property type="molecule type" value="Genomic_DNA"/>
</dbReference>
<keyword evidence="3" id="KW-1185">Reference proteome</keyword>
<organism evidence="2 3">
    <name type="scientific">Discina gigas</name>
    <dbReference type="NCBI Taxonomy" id="1032678"/>
    <lineage>
        <taxon>Eukaryota</taxon>
        <taxon>Fungi</taxon>
        <taxon>Dikarya</taxon>
        <taxon>Ascomycota</taxon>
        <taxon>Pezizomycotina</taxon>
        <taxon>Pezizomycetes</taxon>
        <taxon>Pezizales</taxon>
        <taxon>Discinaceae</taxon>
        <taxon>Discina</taxon>
    </lineage>
</organism>
<dbReference type="Proteomes" id="UP001447188">
    <property type="component" value="Unassembled WGS sequence"/>
</dbReference>
<name>A0ABR3GP58_9PEZI</name>
<comment type="caution">
    <text evidence="2">The sequence shown here is derived from an EMBL/GenBank/DDBJ whole genome shotgun (WGS) entry which is preliminary data.</text>
</comment>
<evidence type="ECO:0000313" key="2">
    <source>
        <dbReference type="EMBL" id="KAL0637668.1"/>
    </source>
</evidence>
<gene>
    <name evidence="2" type="ORF">Q9L58_003392</name>
</gene>
<feature type="compositionally biased region" description="Basic and acidic residues" evidence="1">
    <location>
        <begin position="231"/>
        <end position="244"/>
    </location>
</feature>
<sequence length="473" mass="52929">MPPGPPYLWGVKPETQQSSRKRTVPLLEEMLVEFPDPESLTRPGNKYETIVECMRERHKEQRQRLLDRHMKEFNEWKEDTQKAIDYDTSFKFYFPLSRPATIMLPESVQLISTPEAAGALQRLPASRRNVIVSMEQLVMPTGLDEKEDYRYKELSHPEVAADIAKQGVAMRNRMKKEEQDMRIYQHDAISIFLQALERNFPDKYGKHGSNAQLAQAQSALTTRNWPASFGSRHDGSYRSNDPRRQPAPISIPKGQNMVSSGATPKSALLSAASDKDTDMRDAPQAVTQISVAAQPSISRDPRKPPPPFNPYALPREEITYSTPPISVPPRREELPYSNPYGRREELIPPTGPLNPYGRREGRVSEDIYSRRENVQTQRAVAYSNSFYSKQPPMSPSHPGGKPAQSPASPTSEHSAGRRASVQMSGQGVGGSVIVGRETPLGINGSRWDVGPENVDAGEAAWLRRKSMSGNSGR</sequence>